<dbReference type="RefSeq" id="WP_131345525.1">
    <property type="nucleotide sequence ID" value="NZ_SJJZ01000004.1"/>
</dbReference>
<evidence type="ECO:0000313" key="3">
    <source>
        <dbReference type="Proteomes" id="UP000292346"/>
    </source>
</evidence>
<feature type="domain" description="HD/PDEase" evidence="1">
    <location>
        <begin position="63"/>
        <end position="137"/>
    </location>
</feature>
<accession>A0A4R0H1F9</accession>
<gene>
    <name evidence="2" type="ORF">E0H45_35240</name>
</gene>
<dbReference type="InterPro" id="IPR003607">
    <property type="entry name" value="HD/PDEase_dom"/>
</dbReference>
<dbReference type="Pfam" id="PF01966">
    <property type="entry name" value="HD"/>
    <property type="match status" value="1"/>
</dbReference>
<dbReference type="PANTHER" id="PTHR35569:SF1">
    <property type="entry name" value="CYANAMIDE HYDRATASE DDI2-RELATED"/>
    <property type="match status" value="1"/>
</dbReference>
<dbReference type="InterPro" id="IPR006674">
    <property type="entry name" value="HD_domain"/>
</dbReference>
<dbReference type="OrthoDB" id="8478129at2"/>
<organism evidence="2 3">
    <name type="scientific">Kribbella soli</name>
    <dbReference type="NCBI Taxonomy" id="1124743"/>
    <lineage>
        <taxon>Bacteria</taxon>
        <taxon>Bacillati</taxon>
        <taxon>Actinomycetota</taxon>
        <taxon>Actinomycetes</taxon>
        <taxon>Propionibacteriales</taxon>
        <taxon>Kribbellaceae</taxon>
        <taxon>Kribbella</taxon>
    </lineage>
</organism>
<protein>
    <submittedName>
        <fullName evidence="2">HD domain-containing protein</fullName>
    </submittedName>
</protein>
<reference evidence="2 3" key="1">
    <citation type="submission" date="2019-02" db="EMBL/GenBank/DDBJ databases">
        <title>Kribbella capetownensis sp. nov. and Kribbella speibonae sp. nov., isolated from soil.</title>
        <authorList>
            <person name="Curtis S.M."/>
            <person name="Norton I."/>
            <person name="Everest G.J."/>
            <person name="Meyers P.R."/>
        </authorList>
    </citation>
    <scope>NUCLEOTIDE SEQUENCE [LARGE SCALE GENOMIC DNA]</scope>
    <source>
        <strain evidence="2 3">KCTC 29219</strain>
    </source>
</reference>
<dbReference type="Proteomes" id="UP000292346">
    <property type="component" value="Unassembled WGS sequence"/>
</dbReference>
<dbReference type="SUPFAM" id="SSF109604">
    <property type="entry name" value="HD-domain/PDEase-like"/>
    <property type="match status" value="1"/>
</dbReference>
<dbReference type="SMART" id="SM00471">
    <property type="entry name" value="HDc"/>
    <property type="match status" value="1"/>
</dbReference>
<evidence type="ECO:0000313" key="2">
    <source>
        <dbReference type="EMBL" id="TCC04327.1"/>
    </source>
</evidence>
<proteinExistence type="predicted"/>
<comment type="caution">
    <text evidence="2">The sequence shown here is derived from an EMBL/GenBank/DDBJ whole genome shotgun (WGS) entry which is preliminary data.</text>
</comment>
<dbReference type="Gene3D" id="1.10.3210.10">
    <property type="entry name" value="Hypothetical protein af1432"/>
    <property type="match status" value="1"/>
</dbReference>
<name>A0A4R0H1F9_9ACTN</name>
<sequence>MNEVLSTKDRVRLLPTVMGRLASTTVELAAYRLGKRGMETAILPAPKPTPWTSSAADLGQDILSRGFLEHSVRTWRFGMALARADGADLDPELFYVAAMLHDIGLFRPLAGRCFTAAGVAAVRETAPTGTPVRRIEEVEAAIFEHLEIRRPQATLSCYLQAGSLLDVAGTRITALGPQFVRAACEHRAGFPAACRDVWRAECRRFPKGRAAYARCPGGLLIGTRLNPLPH</sequence>
<dbReference type="PANTHER" id="PTHR35569">
    <property type="entry name" value="CYANAMIDE HYDRATASE DDI2-RELATED"/>
    <property type="match status" value="1"/>
</dbReference>
<keyword evidence="3" id="KW-1185">Reference proteome</keyword>
<dbReference type="EMBL" id="SJJZ01000004">
    <property type="protein sequence ID" value="TCC04327.1"/>
    <property type="molecule type" value="Genomic_DNA"/>
</dbReference>
<dbReference type="AlphaFoldDB" id="A0A4R0H1F9"/>
<dbReference type="CDD" id="cd00077">
    <property type="entry name" value="HDc"/>
    <property type="match status" value="1"/>
</dbReference>
<evidence type="ECO:0000259" key="1">
    <source>
        <dbReference type="SMART" id="SM00471"/>
    </source>
</evidence>